<dbReference type="InterPro" id="IPR024717">
    <property type="entry name" value="NapC/NirT/NrfH"/>
</dbReference>
<keyword evidence="8 12" id="KW-0249">Electron transport</keyword>
<dbReference type="SUPFAM" id="SSF48695">
    <property type="entry name" value="Multiheme cytochromes"/>
    <property type="match status" value="1"/>
</dbReference>
<keyword evidence="3 12" id="KW-0813">Transport</keyword>
<keyword evidence="7 12" id="KW-0479">Metal-binding</keyword>
<evidence type="ECO:0000256" key="1">
    <source>
        <dbReference type="ARBA" id="ARBA00004162"/>
    </source>
</evidence>
<sequence>MQERNENTSGWAKLWRAPKAKWLLGIPFGAFLFLAAGVVGTAGFGVVMDATSTDSFCVNCHVPSYAAEEFQTSVHGMSRSGMDVQCKDCHVPKEFLPKMWRKITAMEELFWQFKGDYNNPEAYADHKKLMQERTVEHMRSTDSHTCRSCHIVEKMDFEKQSRMASTMHKRMIEADPSAENYRTCIDCHKGKIAHDRAK</sequence>
<evidence type="ECO:0000256" key="10">
    <source>
        <dbReference type="ARBA" id="ARBA00023004"/>
    </source>
</evidence>
<keyword evidence="5 12" id="KW-0349">Heme</keyword>
<comment type="similarity">
    <text evidence="2">Belongs to the NapC/NirT/NrfH family.</text>
</comment>
<reference evidence="16" key="1">
    <citation type="journal article" date="2019" name="Int. J. Syst. Evol. Microbiol.">
        <title>The Global Catalogue of Microorganisms (GCM) 10K type strain sequencing project: providing services to taxonomists for standard genome sequencing and annotation.</title>
        <authorList>
            <consortium name="The Broad Institute Genomics Platform"/>
            <consortium name="The Broad Institute Genome Sequencing Center for Infectious Disease"/>
            <person name="Wu L."/>
            <person name="Ma J."/>
        </authorList>
    </citation>
    <scope>NUCLEOTIDE SEQUENCE [LARGE SCALE GENOMIC DNA]</scope>
    <source>
        <strain evidence="16">JCM 18401</strain>
    </source>
</reference>
<comment type="subcellular location">
    <subcellularLocation>
        <location evidence="1">Cell membrane</location>
        <topology evidence="1">Single-pass membrane protein</topology>
    </subcellularLocation>
</comment>
<keyword evidence="11 13" id="KW-0472">Membrane</keyword>
<evidence type="ECO:0000256" key="3">
    <source>
        <dbReference type="ARBA" id="ARBA00022448"/>
    </source>
</evidence>
<evidence type="ECO:0000256" key="8">
    <source>
        <dbReference type="ARBA" id="ARBA00022982"/>
    </source>
</evidence>
<dbReference type="Proteomes" id="UP001499988">
    <property type="component" value="Unassembled WGS sequence"/>
</dbReference>
<evidence type="ECO:0000256" key="13">
    <source>
        <dbReference type="SAM" id="Phobius"/>
    </source>
</evidence>
<dbReference type="PANTHER" id="PTHR30333:SF1">
    <property type="entry name" value="CYTOCHROME C-TYPE PROTEIN NAPC"/>
    <property type="match status" value="1"/>
</dbReference>
<dbReference type="Gene3D" id="1.10.3820.10">
    <property type="entry name" value="Di-heme elbow motif domain"/>
    <property type="match status" value="1"/>
</dbReference>
<name>A0ABP9EJD3_9GAMM</name>
<evidence type="ECO:0000259" key="14">
    <source>
        <dbReference type="Pfam" id="PF03264"/>
    </source>
</evidence>
<dbReference type="PIRSF" id="PIRSF000013">
    <property type="entry name" value="4_hem_cytochrm_NapC"/>
    <property type="match status" value="1"/>
</dbReference>
<dbReference type="InterPro" id="IPR005126">
    <property type="entry name" value="NapC/NirT_cyt_c_N"/>
</dbReference>
<keyword evidence="16" id="KW-1185">Reference proteome</keyword>
<dbReference type="InterPro" id="IPR036280">
    <property type="entry name" value="Multihaem_cyt_sf"/>
</dbReference>
<dbReference type="InterPro" id="IPR038266">
    <property type="entry name" value="NapC/NirT_cytc_sf"/>
</dbReference>
<evidence type="ECO:0000256" key="4">
    <source>
        <dbReference type="ARBA" id="ARBA00022475"/>
    </source>
</evidence>
<protein>
    <recommendedName>
        <fullName evidence="12">Cytochrome c-type protein</fullName>
    </recommendedName>
</protein>
<comment type="caution">
    <text evidence="15">The sequence shown here is derived from an EMBL/GenBank/DDBJ whole genome shotgun (WGS) entry which is preliminary data.</text>
</comment>
<evidence type="ECO:0000313" key="16">
    <source>
        <dbReference type="Proteomes" id="UP001499988"/>
    </source>
</evidence>
<feature type="transmembrane region" description="Helical" evidence="13">
    <location>
        <begin position="22"/>
        <end position="48"/>
    </location>
</feature>
<evidence type="ECO:0000256" key="12">
    <source>
        <dbReference type="PIRNR" id="PIRNR000013"/>
    </source>
</evidence>
<dbReference type="PANTHER" id="PTHR30333">
    <property type="entry name" value="CYTOCHROME C-TYPE PROTEIN"/>
    <property type="match status" value="1"/>
</dbReference>
<dbReference type="Pfam" id="PF03264">
    <property type="entry name" value="Cytochrom_NNT"/>
    <property type="match status" value="1"/>
</dbReference>
<keyword evidence="10 12" id="KW-0408">Iron</keyword>
<feature type="domain" description="NapC/NirT cytochrome c N-terminal" evidence="14">
    <location>
        <begin position="33"/>
        <end position="196"/>
    </location>
</feature>
<dbReference type="RefSeq" id="WP_345334281.1">
    <property type="nucleotide sequence ID" value="NZ_BAABJZ010000015.1"/>
</dbReference>
<accession>A0ABP9EJD3</accession>
<organism evidence="15 16">
    <name type="scientific">Ferrimonas pelagia</name>
    <dbReference type="NCBI Taxonomy" id="1177826"/>
    <lineage>
        <taxon>Bacteria</taxon>
        <taxon>Pseudomonadati</taxon>
        <taxon>Pseudomonadota</taxon>
        <taxon>Gammaproteobacteria</taxon>
        <taxon>Alteromonadales</taxon>
        <taxon>Ferrimonadaceae</taxon>
        <taxon>Ferrimonas</taxon>
    </lineage>
</organism>
<evidence type="ECO:0000256" key="6">
    <source>
        <dbReference type="ARBA" id="ARBA00022692"/>
    </source>
</evidence>
<evidence type="ECO:0000313" key="15">
    <source>
        <dbReference type="EMBL" id="GAA4879261.1"/>
    </source>
</evidence>
<evidence type="ECO:0000256" key="9">
    <source>
        <dbReference type="ARBA" id="ARBA00022989"/>
    </source>
</evidence>
<gene>
    <name evidence="15" type="ORF">GCM10023333_11420</name>
</gene>
<keyword evidence="6 13" id="KW-0812">Transmembrane</keyword>
<evidence type="ECO:0000256" key="7">
    <source>
        <dbReference type="ARBA" id="ARBA00022723"/>
    </source>
</evidence>
<dbReference type="EMBL" id="BAABJZ010000015">
    <property type="protein sequence ID" value="GAA4879261.1"/>
    <property type="molecule type" value="Genomic_DNA"/>
</dbReference>
<evidence type="ECO:0000256" key="11">
    <source>
        <dbReference type="ARBA" id="ARBA00023136"/>
    </source>
</evidence>
<keyword evidence="4" id="KW-1003">Cell membrane</keyword>
<dbReference type="InterPro" id="IPR051174">
    <property type="entry name" value="Cytochrome_c-type_ET"/>
</dbReference>
<evidence type="ECO:0000256" key="2">
    <source>
        <dbReference type="ARBA" id="ARBA00007395"/>
    </source>
</evidence>
<evidence type="ECO:0000256" key="5">
    <source>
        <dbReference type="ARBA" id="ARBA00022617"/>
    </source>
</evidence>
<proteinExistence type="inferred from homology"/>
<comment type="PTM">
    <text evidence="12">Binds 4 heme groups per subunit.</text>
</comment>
<keyword evidence="9 13" id="KW-1133">Transmembrane helix</keyword>